<gene>
    <name evidence="1" type="ORF">BCR23_05405</name>
</gene>
<protein>
    <submittedName>
        <fullName evidence="1">Uncharacterized protein</fullName>
    </submittedName>
</protein>
<sequence length="257" mass="29231">MLKKNVLIKLMSTIVFSGICLLGFSSKSEADVTVLNLEIYRPAHVSVNSWGERSASFDVYSFQGMRPEHWRRTDSRGALVAFQDRLQGYINFDVYFSTTNQGLLVLDDKGKVYRGSFGPRPWKNQLATTVNKDKDRFERNQAGNYITVDDSGYGQFFPEASGKDKIDVKAYNLTNWIEGIKVSMSKWRNSEDSSNYTLGFGTSERWSRTNPRGNLMVIDNAHTYYVKPGESVLIIKLAPNSYDVFIDRKKVKTVPTV</sequence>
<organism evidence="1 2">
    <name type="scientific">Enterococcus quebecensis</name>
    <dbReference type="NCBI Taxonomy" id="903983"/>
    <lineage>
        <taxon>Bacteria</taxon>
        <taxon>Bacillati</taxon>
        <taxon>Bacillota</taxon>
        <taxon>Bacilli</taxon>
        <taxon>Lactobacillales</taxon>
        <taxon>Enterococcaceae</taxon>
        <taxon>Enterococcus</taxon>
    </lineage>
</organism>
<evidence type="ECO:0000313" key="1">
    <source>
        <dbReference type="EMBL" id="OEG16326.1"/>
    </source>
</evidence>
<proteinExistence type="predicted"/>
<dbReference type="Proteomes" id="UP000094764">
    <property type="component" value="Unassembled WGS sequence"/>
</dbReference>
<accession>A0A1E5GUF9</accession>
<reference evidence="2" key="1">
    <citation type="submission" date="2016-09" db="EMBL/GenBank/DDBJ databases">
        <authorList>
            <person name="Gulvik C.A."/>
        </authorList>
    </citation>
    <scope>NUCLEOTIDE SEQUENCE [LARGE SCALE GENOMIC DNA]</scope>
    <source>
        <strain evidence="2">LMG 26306</strain>
    </source>
</reference>
<comment type="caution">
    <text evidence="1">The sequence shown here is derived from an EMBL/GenBank/DDBJ whole genome shotgun (WGS) entry which is preliminary data.</text>
</comment>
<dbReference type="AlphaFoldDB" id="A0A1E5GUF9"/>
<keyword evidence="2" id="KW-1185">Reference proteome</keyword>
<dbReference type="STRING" id="903983.BCR23_05405"/>
<name>A0A1E5GUF9_9ENTE</name>
<dbReference type="EMBL" id="MIKB01000013">
    <property type="protein sequence ID" value="OEG16326.1"/>
    <property type="molecule type" value="Genomic_DNA"/>
</dbReference>
<evidence type="ECO:0000313" key="2">
    <source>
        <dbReference type="Proteomes" id="UP000094764"/>
    </source>
</evidence>